<evidence type="ECO:0000313" key="1">
    <source>
        <dbReference type="EMBL" id="CCH29663.1"/>
    </source>
</evidence>
<dbReference type="Proteomes" id="UP000006281">
    <property type="component" value="Chromosome"/>
</dbReference>
<evidence type="ECO:0008006" key="3">
    <source>
        <dbReference type="Google" id="ProtNLM"/>
    </source>
</evidence>
<dbReference type="EMBL" id="HE804045">
    <property type="protein sequence ID" value="CCH29663.1"/>
    <property type="molecule type" value="Genomic_DNA"/>
</dbReference>
<protein>
    <recommendedName>
        <fullName evidence="3">HEXXH motif domain-containing protein</fullName>
    </recommendedName>
</protein>
<accession>K0JZG9</accession>
<organism evidence="1 2">
    <name type="scientific">Saccharothrix espanaensis (strain ATCC 51144 / DSM 44229 / JCM 9112 / NBRC 15066 / NRRL 15764)</name>
    <dbReference type="NCBI Taxonomy" id="1179773"/>
    <lineage>
        <taxon>Bacteria</taxon>
        <taxon>Bacillati</taxon>
        <taxon>Actinomycetota</taxon>
        <taxon>Actinomycetes</taxon>
        <taxon>Pseudonocardiales</taxon>
        <taxon>Pseudonocardiaceae</taxon>
        <taxon>Saccharothrix</taxon>
    </lineage>
</organism>
<evidence type="ECO:0000313" key="2">
    <source>
        <dbReference type="Proteomes" id="UP000006281"/>
    </source>
</evidence>
<dbReference type="HOGENOM" id="CLU_018916_0_0_11"/>
<dbReference type="NCBIfam" id="TIGR04267">
    <property type="entry name" value="mod_HExxH"/>
    <property type="match status" value="1"/>
</dbReference>
<gene>
    <name evidence="1" type="ordered locus">BN6_23450</name>
</gene>
<dbReference type="PATRIC" id="fig|1179773.3.peg.2344"/>
<dbReference type="STRING" id="1179773.BN6_23450"/>
<reference evidence="1 2" key="1">
    <citation type="journal article" date="2012" name="BMC Genomics">
        <title>Complete genome sequence of Saccharothrix espanaensis DSM 44229T and comparison to the other completely sequenced Pseudonocardiaceae.</title>
        <authorList>
            <person name="Strobel T."/>
            <person name="Al-Dilaimi A."/>
            <person name="Blom J."/>
            <person name="Gessner A."/>
            <person name="Kalinowski J."/>
            <person name="Luzhetska M."/>
            <person name="Puhler A."/>
            <person name="Szczepanowski R."/>
            <person name="Bechthold A."/>
            <person name="Ruckert C."/>
        </authorList>
    </citation>
    <scope>NUCLEOTIDE SEQUENCE [LARGE SCALE GENOMIC DNA]</scope>
    <source>
        <strain evidence="2">ATCC 51144 / DSM 44229 / JCM 9112 / NBRC 15066 / NRRL 15764</strain>
    </source>
</reference>
<proteinExistence type="predicted"/>
<sequence>MAGTHRGHVDDLPRHGISLGQLDALAAGRPDRTAIAALSGVERSRRILALDQITRRAAAGGHDAHSPLPPAHEAWRLLATSQRARPEPVARLLALPQVGVWAAHVLRRLRYATEDDTPLWFHLGQLHALAAAAGISAGSTFRIAVPLWNGLAVLPGVGSVQVHGRSGWSHVELVCDGQSLATADGADELRPVRTVVVAPGGPQIQLEELSPYRGLTTPLAPAPLSDSTAERWQGLLAAAWALLARDHPTPAEEIAAVISVVATVPATYRFRPHSASLGEGFGTAIISEPHDATQLAVTLVHELQHSKLNAVNHLAPLTGDDTELDCYAPWRDDVRSTPSLFQGVYAFVAVAEYWSVRRHRLRGPDQELAHFEFALVRSQITTAAKALRRRTALTRIGRRFAERLGERVQVLTDAPVPPHILRAAEAAARDHEVGWRFSHQTPDEQAVAGALARWRAGRAAPLVTGRSVVTPHKAPRRLDVKAVLWRVRLSGPGELSAARSLVGTDAQVASDAGVADFALVAGDAATAVELYRTELAGGSRRPGAWSGFALALDAVAPGPASALLVERPELVRAFCDALEATDDEVPDVGEVAAWLAGPTGAAR</sequence>
<keyword evidence="2" id="KW-1185">Reference proteome</keyword>
<dbReference type="eggNOG" id="COG0641">
    <property type="taxonomic scope" value="Bacteria"/>
</dbReference>
<dbReference type="InterPro" id="IPR026337">
    <property type="entry name" value="AKG_HExxH"/>
</dbReference>
<dbReference type="KEGG" id="sesp:BN6_23450"/>
<name>K0JZG9_SACES</name>
<dbReference type="AlphaFoldDB" id="K0JZG9"/>